<evidence type="ECO:0000313" key="1">
    <source>
        <dbReference type="EMBL" id="QFS50847.1"/>
    </source>
</evidence>
<keyword evidence="2" id="KW-1185">Reference proteome</keyword>
<dbReference type="KEGG" id="nsh:GXM_08341"/>
<dbReference type="AlphaFoldDB" id="A0A5P8WDE9"/>
<name>A0A5P8WDE9_9NOSO</name>
<reference evidence="1 2" key="1">
    <citation type="submission" date="2019-10" db="EMBL/GenBank/DDBJ databases">
        <title>Genomic and transcriptomic insights into the perfect genentic adaptation of a filamentous nitrogen-fixing cyanobacterium to rice fields.</title>
        <authorList>
            <person name="Chen Z."/>
        </authorList>
    </citation>
    <scope>NUCLEOTIDE SEQUENCE [LARGE SCALE GENOMIC DNA]</scope>
    <source>
        <strain evidence="1">CCNUC1</strain>
    </source>
</reference>
<dbReference type="EMBL" id="CP045227">
    <property type="protein sequence ID" value="QFS50847.1"/>
    <property type="molecule type" value="Genomic_DNA"/>
</dbReference>
<sequence length="41" mass="4683">MNLPLVKEIRLILWGHTRGVSKPGFLTSEKKMLGLAKFKMI</sequence>
<proteinExistence type="predicted"/>
<evidence type="ECO:0000313" key="2">
    <source>
        <dbReference type="Proteomes" id="UP000326678"/>
    </source>
</evidence>
<dbReference type="Proteomes" id="UP000326678">
    <property type="component" value="Chromosome Gxm2"/>
</dbReference>
<gene>
    <name evidence="1" type="ORF">GXM_08341</name>
</gene>
<accession>A0A5P8WDE9</accession>
<organism evidence="1 2">
    <name type="scientific">Nostoc sphaeroides CCNUC1</name>
    <dbReference type="NCBI Taxonomy" id="2653204"/>
    <lineage>
        <taxon>Bacteria</taxon>
        <taxon>Bacillati</taxon>
        <taxon>Cyanobacteriota</taxon>
        <taxon>Cyanophyceae</taxon>
        <taxon>Nostocales</taxon>
        <taxon>Nostocaceae</taxon>
        <taxon>Nostoc</taxon>
    </lineage>
</organism>
<protein>
    <submittedName>
        <fullName evidence="1">Uncharacterized protein</fullName>
    </submittedName>
</protein>